<proteinExistence type="predicted"/>
<dbReference type="InterPro" id="IPR001789">
    <property type="entry name" value="Sig_transdc_resp-reg_receiver"/>
</dbReference>
<dbReference type="Gene3D" id="3.40.50.2300">
    <property type="match status" value="1"/>
</dbReference>
<protein>
    <submittedName>
        <fullName evidence="4">Response regulator</fullName>
    </submittedName>
</protein>
<dbReference type="PANTHER" id="PTHR44591:SF23">
    <property type="entry name" value="CHEY SUBFAMILY"/>
    <property type="match status" value="1"/>
</dbReference>
<dbReference type="InterPro" id="IPR011006">
    <property type="entry name" value="CheY-like_superfamily"/>
</dbReference>
<keyword evidence="1 2" id="KW-0597">Phosphoprotein</keyword>
<dbReference type="GO" id="GO:0000160">
    <property type="term" value="P:phosphorelay signal transduction system"/>
    <property type="evidence" value="ECO:0007669"/>
    <property type="project" value="InterPro"/>
</dbReference>
<gene>
    <name evidence="4" type="ORF">GCM10007383_09390</name>
</gene>
<comment type="caution">
    <text evidence="4">The sequence shown here is derived from an EMBL/GenBank/DDBJ whole genome shotgun (WGS) entry which is preliminary data.</text>
</comment>
<dbReference type="SUPFAM" id="SSF52172">
    <property type="entry name" value="CheY-like"/>
    <property type="match status" value="1"/>
</dbReference>
<dbReference type="PROSITE" id="PS50110">
    <property type="entry name" value="RESPONSE_REGULATORY"/>
    <property type="match status" value="1"/>
</dbReference>
<reference evidence="4" key="2">
    <citation type="submission" date="2020-09" db="EMBL/GenBank/DDBJ databases">
        <authorList>
            <person name="Sun Q."/>
            <person name="Kim S."/>
        </authorList>
    </citation>
    <scope>NUCLEOTIDE SEQUENCE</scope>
    <source>
        <strain evidence="4">KCTC 12113</strain>
    </source>
</reference>
<dbReference type="Pfam" id="PF00072">
    <property type="entry name" value="Response_reg"/>
    <property type="match status" value="1"/>
</dbReference>
<evidence type="ECO:0000256" key="2">
    <source>
        <dbReference type="PROSITE-ProRule" id="PRU00169"/>
    </source>
</evidence>
<dbReference type="RefSeq" id="WP_026812998.1">
    <property type="nucleotide sequence ID" value="NZ_BMWP01000004.1"/>
</dbReference>
<dbReference type="AlphaFoldDB" id="A0A918IR42"/>
<feature type="modified residue" description="4-aspartylphosphate" evidence="2">
    <location>
        <position position="61"/>
    </location>
</feature>
<evidence type="ECO:0000313" key="4">
    <source>
        <dbReference type="EMBL" id="GGW26416.1"/>
    </source>
</evidence>
<organism evidence="4 5">
    <name type="scientific">Arenibacter certesii</name>
    <dbReference type="NCBI Taxonomy" id="228955"/>
    <lineage>
        <taxon>Bacteria</taxon>
        <taxon>Pseudomonadati</taxon>
        <taxon>Bacteroidota</taxon>
        <taxon>Flavobacteriia</taxon>
        <taxon>Flavobacteriales</taxon>
        <taxon>Flavobacteriaceae</taxon>
        <taxon>Arenibacter</taxon>
    </lineage>
</organism>
<feature type="domain" description="Response regulatory" evidence="3">
    <location>
        <begin position="4"/>
        <end position="130"/>
    </location>
</feature>
<name>A0A918IR42_9FLAO</name>
<dbReference type="PANTHER" id="PTHR44591">
    <property type="entry name" value="STRESS RESPONSE REGULATOR PROTEIN 1"/>
    <property type="match status" value="1"/>
</dbReference>
<dbReference type="SMART" id="SM00448">
    <property type="entry name" value="REC"/>
    <property type="match status" value="1"/>
</dbReference>
<dbReference type="InterPro" id="IPR050595">
    <property type="entry name" value="Bact_response_regulator"/>
</dbReference>
<evidence type="ECO:0000259" key="3">
    <source>
        <dbReference type="PROSITE" id="PS50110"/>
    </source>
</evidence>
<accession>A0A918IR42</accession>
<keyword evidence="5" id="KW-1185">Reference proteome</keyword>
<dbReference type="EMBL" id="BMWP01000004">
    <property type="protein sequence ID" value="GGW26416.1"/>
    <property type="molecule type" value="Genomic_DNA"/>
</dbReference>
<evidence type="ECO:0000313" key="5">
    <source>
        <dbReference type="Proteomes" id="UP000634668"/>
    </source>
</evidence>
<dbReference type="Proteomes" id="UP000634668">
    <property type="component" value="Unassembled WGS sequence"/>
</dbReference>
<sequence>MIPLVYIIDDDLVSQFATQYRLKQAIGECSLVSFDSAKEGLKGFIDQLTDGKKLPDILFLDLEMPNMDGWEFLKEFRNIHNNNIPTEIYVLSAFANAEDRKKVKNHPMVKGYFNKPLTLVDAKKIVINKQKVKLSSD</sequence>
<reference evidence="4" key="1">
    <citation type="journal article" date="2014" name="Int. J. Syst. Evol. Microbiol.">
        <title>Complete genome sequence of Corynebacterium casei LMG S-19264T (=DSM 44701T), isolated from a smear-ripened cheese.</title>
        <authorList>
            <consortium name="US DOE Joint Genome Institute (JGI-PGF)"/>
            <person name="Walter F."/>
            <person name="Albersmeier A."/>
            <person name="Kalinowski J."/>
            <person name="Ruckert C."/>
        </authorList>
    </citation>
    <scope>NUCLEOTIDE SEQUENCE</scope>
    <source>
        <strain evidence="4">KCTC 12113</strain>
    </source>
</reference>
<evidence type="ECO:0000256" key="1">
    <source>
        <dbReference type="ARBA" id="ARBA00022553"/>
    </source>
</evidence>